<evidence type="ECO:0000313" key="2">
    <source>
        <dbReference type="EMBL" id="RUR30683.1"/>
    </source>
</evidence>
<dbReference type="EMBL" id="RZHF01000016">
    <property type="protein sequence ID" value="RUR30683.1"/>
    <property type="molecule type" value="Genomic_DNA"/>
</dbReference>
<dbReference type="InterPro" id="IPR016181">
    <property type="entry name" value="Acyl_CoA_acyltransferase"/>
</dbReference>
<proteinExistence type="predicted"/>
<protein>
    <submittedName>
        <fullName evidence="2">N-acetyltransferase</fullName>
    </submittedName>
</protein>
<dbReference type="PANTHER" id="PTHR43617">
    <property type="entry name" value="L-AMINO ACID N-ACETYLTRANSFERASE"/>
    <property type="match status" value="1"/>
</dbReference>
<dbReference type="SUPFAM" id="SSF55729">
    <property type="entry name" value="Acyl-CoA N-acyltransferases (Nat)"/>
    <property type="match status" value="1"/>
</dbReference>
<accession>A0A3S0YVS4</accession>
<dbReference type="InterPro" id="IPR050276">
    <property type="entry name" value="MshD_Acetyltransferase"/>
</dbReference>
<dbReference type="CDD" id="cd04301">
    <property type="entry name" value="NAT_SF"/>
    <property type="match status" value="1"/>
</dbReference>
<dbReference type="Proteomes" id="UP000287023">
    <property type="component" value="Unassembled WGS sequence"/>
</dbReference>
<sequence>MHIARMIAVEGDYDFIWGAYSSAYQKVVERQFGAWESKLQKSAFDEKWRQGGFEVLQLNGTCVGAVWVTNEGKFLQLREIFLAPQYQRRGIGAQIVRQELEAARAAGMSLRLRVLKQSHAIALYERLGFARCGETSTHYWMEAV</sequence>
<organism evidence="2 3">
    <name type="scientific">Vreelandella nanhaiensis</name>
    <dbReference type="NCBI Taxonomy" id="1258546"/>
    <lineage>
        <taxon>Bacteria</taxon>
        <taxon>Pseudomonadati</taxon>
        <taxon>Pseudomonadota</taxon>
        <taxon>Gammaproteobacteria</taxon>
        <taxon>Oceanospirillales</taxon>
        <taxon>Halomonadaceae</taxon>
        <taxon>Vreelandella</taxon>
    </lineage>
</organism>
<evidence type="ECO:0000313" key="3">
    <source>
        <dbReference type="Proteomes" id="UP000287023"/>
    </source>
</evidence>
<dbReference type="OrthoDB" id="9796171at2"/>
<dbReference type="Pfam" id="PF00583">
    <property type="entry name" value="Acetyltransf_1"/>
    <property type="match status" value="1"/>
</dbReference>
<feature type="domain" description="N-acetyltransferase" evidence="1">
    <location>
        <begin position="1"/>
        <end position="144"/>
    </location>
</feature>
<dbReference type="Gene3D" id="3.40.630.30">
    <property type="match status" value="1"/>
</dbReference>
<evidence type="ECO:0000259" key="1">
    <source>
        <dbReference type="PROSITE" id="PS51186"/>
    </source>
</evidence>
<name>A0A3S0YVS4_9GAMM</name>
<gene>
    <name evidence="2" type="ORF">ELY38_13510</name>
</gene>
<dbReference type="AlphaFoldDB" id="A0A3S0YVS4"/>
<dbReference type="PROSITE" id="PS51186">
    <property type="entry name" value="GNAT"/>
    <property type="match status" value="1"/>
</dbReference>
<dbReference type="InterPro" id="IPR000182">
    <property type="entry name" value="GNAT_dom"/>
</dbReference>
<dbReference type="GO" id="GO:0016747">
    <property type="term" value="F:acyltransferase activity, transferring groups other than amino-acyl groups"/>
    <property type="evidence" value="ECO:0007669"/>
    <property type="project" value="InterPro"/>
</dbReference>
<comment type="caution">
    <text evidence="2">The sequence shown here is derived from an EMBL/GenBank/DDBJ whole genome shotgun (WGS) entry which is preliminary data.</text>
</comment>
<keyword evidence="3" id="KW-1185">Reference proteome</keyword>
<reference evidence="2 3" key="1">
    <citation type="submission" date="2018-12" db="EMBL/GenBank/DDBJ databases">
        <title>three novel Halomonas strain isolated from plants.</title>
        <authorList>
            <person name="Sun C."/>
        </authorList>
    </citation>
    <scope>NUCLEOTIDE SEQUENCE [LARGE SCALE GENOMIC DNA]</scope>
    <source>
        <strain evidence="2 3">JCM 18142</strain>
    </source>
</reference>
<keyword evidence="2" id="KW-0808">Transferase</keyword>
<dbReference type="RefSeq" id="WP_127062796.1">
    <property type="nucleotide sequence ID" value="NZ_RZHF01000016.1"/>
</dbReference>